<dbReference type="AlphaFoldDB" id="A0AAU9J9P3"/>
<comment type="caution">
    <text evidence="1">The sequence shown here is derived from an EMBL/GenBank/DDBJ whole genome shotgun (WGS) entry which is preliminary data.</text>
</comment>
<keyword evidence="2" id="KW-1185">Reference proteome</keyword>
<evidence type="ECO:0000313" key="2">
    <source>
        <dbReference type="Proteomes" id="UP001162131"/>
    </source>
</evidence>
<name>A0AAU9J9P3_9CILI</name>
<evidence type="ECO:0000313" key="1">
    <source>
        <dbReference type="EMBL" id="CAG9321885.1"/>
    </source>
</evidence>
<protein>
    <submittedName>
        <fullName evidence="1">Uncharacterized protein</fullName>
    </submittedName>
</protein>
<organism evidence="1 2">
    <name type="scientific">Blepharisma stoltei</name>
    <dbReference type="NCBI Taxonomy" id="1481888"/>
    <lineage>
        <taxon>Eukaryota</taxon>
        <taxon>Sar</taxon>
        <taxon>Alveolata</taxon>
        <taxon>Ciliophora</taxon>
        <taxon>Postciliodesmatophora</taxon>
        <taxon>Heterotrichea</taxon>
        <taxon>Heterotrichida</taxon>
        <taxon>Blepharismidae</taxon>
        <taxon>Blepharisma</taxon>
    </lineage>
</organism>
<proteinExistence type="predicted"/>
<gene>
    <name evidence="1" type="ORF">BSTOLATCC_MIC29790</name>
</gene>
<dbReference type="Proteomes" id="UP001162131">
    <property type="component" value="Unassembled WGS sequence"/>
</dbReference>
<dbReference type="EMBL" id="CAJZBQ010000029">
    <property type="protein sequence ID" value="CAG9321885.1"/>
    <property type="molecule type" value="Genomic_DNA"/>
</dbReference>
<sequence>MGSNCSCAGREIKEKLSKEEQILQCTELLLGLSEVNAFHYDKDIARYALNRHLDDRLLRRAYESMGLDTKFLEDKESLIYKFYDSLVTNRLDGYDIKTLACLGILLGKGEIYKKAELLFKNYDRDCSNELDVNEGFVMFNDMMQITFGLIELAKFKYPKKQNMLTNYARKLKESRKNSWTYIQMLLFQGGLVEKLSIKEFIGAFEDQTVKQLCSAAGLRRILLEIEGIATKNNKDI</sequence>
<reference evidence="1" key="1">
    <citation type="submission" date="2021-09" db="EMBL/GenBank/DDBJ databases">
        <authorList>
            <consortium name="AG Swart"/>
            <person name="Singh M."/>
            <person name="Singh A."/>
            <person name="Seah K."/>
            <person name="Emmerich C."/>
        </authorList>
    </citation>
    <scope>NUCLEOTIDE SEQUENCE</scope>
    <source>
        <strain evidence="1">ATCC30299</strain>
    </source>
</reference>
<accession>A0AAU9J9P3</accession>